<evidence type="ECO:0000313" key="7">
    <source>
        <dbReference type="Proteomes" id="UP000000268"/>
    </source>
</evidence>
<dbReference type="InterPro" id="IPR036390">
    <property type="entry name" value="WH_DNA-bd_sf"/>
</dbReference>
<dbReference type="HOGENOM" id="CLU_039613_6_1_3"/>
<dbReference type="Pfam" id="PF03466">
    <property type="entry name" value="LysR_substrate"/>
    <property type="match status" value="1"/>
</dbReference>
<dbReference type="Gene3D" id="1.10.10.10">
    <property type="entry name" value="Winged helix-like DNA-binding domain superfamily/Winged helix DNA-binding domain"/>
    <property type="match status" value="1"/>
</dbReference>
<dbReference type="AlphaFoldDB" id="B0CC64"/>
<dbReference type="SUPFAM" id="SSF46785">
    <property type="entry name" value="Winged helix' DNA-binding domain"/>
    <property type="match status" value="1"/>
</dbReference>
<comment type="similarity">
    <text evidence="1">Belongs to the LysR transcriptional regulatory family.</text>
</comment>
<dbReference type="SUPFAM" id="SSF53850">
    <property type="entry name" value="Periplasmic binding protein-like II"/>
    <property type="match status" value="1"/>
</dbReference>
<dbReference type="eggNOG" id="COG0583">
    <property type="taxonomic scope" value="Bacteria"/>
</dbReference>
<keyword evidence="7" id="KW-1185">Reference proteome</keyword>
<evidence type="ECO:0000256" key="3">
    <source>
        <dbReference type="ARBA" id="ARBA00023125"/>
    </source>
</evidence>
<dbReference type="Proteomes" id="UP000000268">
    <property type="component" value="Chromosome"/>
</dbReference>
<dbReference type="KEGG" id="amr:AM1_0556"/>
<dbReference type="EMBL" id="CP000828">
    <property type="protein sequence ID" value="ABW25606.1"/>
    <property type="molecule type" value="Genomic_DNA"/>
</dbReference>
<dbReference type="PANTHER" id="PTHR30126:SF5">
    <property type="entry name" value="HTH-TYPE TRANSCRIPTIONAL ACTIVATOR CMPR"/>
    <property type="match status" value="1"/>
</dbReference>
<gene>
    <name evidence="6" type="primary">rbcR</name>
    <name evidence="6" type="ordered locus">AM1_0556</name>
</gene>
<dbReference type="OrthoDB" id="9785745at2"/>
<dbReference type="PRINTS" id="PR00039">
    <property type="entry name" value="HTHLYSR"/>
</dbReference>
<dbReference type="InterPro" id="IPR005119">
    <property type="entry name" value="LysR_subst-bd"/>
</dbReference>
<dbReference type="PANTHER" id="PTHR30126">
    <property type="entry name" value="HTH-TYPE TRANSCRIPTIONAL REGULATOR"/>
    <property type="match status" value="1"/>
</dbReference>
<dbReference type="FunFam" id="1.10.10.10:FF:000001">
    <property type="entry name" value="LysR family transcriptional regulator"/>
    <property type="match status" value="1"/>
</dbReference>
<feature type="domain" description="HTH lysR-type" evidence="5">
    <location>
        <begin position="3"/>
        <end position="60"/>
    </location>
</feature>
<evidence type="ECO:0000256" key="1">
    <source>
        <dbReference type="ARBA" id="ARBA00009437"/>
    </source>
</evidence>
<dbReference type="STRING" id="329726.AM1_0556"/>
<keyword evidence="3" id="KW-0238">DNA-binding</keyword>
<keyword evidence="2" id="KW-0805">Transcription regulation</keyword>
<evidence type="ECO:0000259" key="5">
    <source>
        <dbReference type="PROSITE" id="PS50931"/>
    </source>
</evidence>
<dbReference type="CDD" id="cd08419">
    <property type="entry name" value="PBP2_CbbR_RubisCO_like"/>
    <property type="match status" value="1"/>
</dbReference>
<dbReference type="PROSITE" id="PS50931">
    <property type="entry name" value="HTH_LYSR"/>
    <property type="match status" value="1"/>
</dbReference>
<sequence>MQPTLHQLKVFETAARHGSFTRAAEELYLTQPTVSIQIKQLSKTVGFPLFEKLGKQLYLTEVGNRLFTTCQSIFEELDQFEMIVSDLQGMTQGKLHLATVTTCKYFVPRLLGNFCDQYPGIDISLKITNHLQLEKRMMENRDDLYILSHPPQHIDLKVQPVIKNPLVVVAPPSHPLVGQKNIDISALNNQRFIMREPGSGTRHAVQALFNKHKVNVEIKLELGSNEAIKQAIAGGLGISVLSRHSLNGREYTDLAILDVEHFPIEQQWSVAYLSGKHLSVVAETFLHYLVSVTDHAEMPWMHFK</sequence>
<dbReference type="RefSeq" id="WP_010477188.1">
    <property type="nucleotide sequence ID" value="NC_009925.1"/>
</dbReference>
<dbReference type="GO" id="GO:0003700">
    <property type="term" value="F:DNA-binding transcription factor activity"/>
    <property type="evidence" value="ECO:0007669"/>
    <property type="project" value="InterPro"/>
</dbReference>
<reference evidence="6 7" key="1">
    <citation type="journal article" date="2008" name="Proc. Natl. Acad. Sci. U.S.A.">
        <title>Niche adaptation and genome expansion in the chlorophyll d-producing cyanobacterium Acaryochloris marina.</title>
        <authorList>
            <person name="Swingley W.D."/>
            <person name="Chen M."/>
            <person name="Cheung P.C."/>
            <person name="Conrad A.L."/>
            <person name="Dejesa L.C."/>
            <person name="Hao J."/>
            <person name="Honchak B.M."/>
            <person name="Karbach L.E."/>
            <person name="Kurdoglu A."/>
            <person name="Lahiri S."/>
            <person name="Mastrian S.D."/>
            <person name="Miyashita H."/>
            <person name="Page L."/>
            <person name="Ramakrishna P."/>
            <person name="Satoh S."/>
            <person name="Sattley W.M."/>
            <person name="Shimada Y."/>
            <person name="Taylor H.L."/>
            <person name="Tomo T."/>
            <person name="Tsuchiya T."/>
            <person name="Wang Z.T."/>
            <person name="Raymond J."/>
            <person name="Mimuro M."/>
            <person name="Blankenship R.E."/>
            <person name="Touchman J.W."/>
        </authorList>
    </citation>
    <scope>NUCLEOTIDE SEQUENCE [LARGE SCALE GENOMIC DNA]</scope>
    <source>
        <strain evidence="7">MBIC 11017</strain>
    </source>
</reference>
<name>B0CC64_ACAM1</name>
<protein>
    <submittedName>
        <fullName evidence="6">Rubisco operon transcriptional regulator RbcR</fullName>
    </submittedName>
</protein>
<dbReference type="InterPro" id="IPR036388">
    <property type="entry name" value="WH-like_DNA-bd_sf"/>
</dbReference>
<dbReference type="GO" id="GO:0000976">
    <property type="term" value="F:transcription cis-regulatory region binding"/>
    <property type="evidence" value="ECO:0007669"/>
    <property type="project" value="TreeGrafter"/>
</dbReference>
<dbReference type="Gene3D" id="3.40.190.290">
    <property type="match status" value="1"/>
</dbReference>
<evidence type="ECO:0000256" key="2">
    <source>
        <dbReference type="ARBA" id="ARBA00023015"/>
    </source>
</evidence>
<dbReference type="InterPro" id="IPR000847">
    <property type="entry name" value="LysR_HTH_N"/>
</dbReference>
<evidence type="ECO:0000256" key="4">
    <source>
        <dbReference type="ARBA" id="ARBA00023163"/>
    </source>
</evidence>
<dbReference type="Pfam" id="PF00126">
    <property type="entry name" value="HTH_1"/>
    <property type="match status" value="1"/>
</dbReference>
<evidence type="ECO:0000313" key="6">
    <source>
        <dbReference type="EMBL" id="ABW25606.1"/>
    </source>
</evidence>
<keyword evidence="4" id="KW-0804">Transcription</keyword>
<organism evidence="6 7">
    <name type="scientific">Acaryochloris marina (strain MBIC 11017)</name>
    <dbReference type="NCBI Taxonomy" id="329726"/>
    <lineage>
        <taxon>Bacteria</taxon>
        <taxon>Bacillati</taxon>
        <taxon>Cyanobacteriota</taxon>
        <taxon>Cyanophyceae</taxon>
        <taxon>Acaryochloridales</taxon>
        <taxon>Acaryochloridaceae</taxon>
        <taxon>Acaryochloris</taxon>
    </lineage>
</organism>
<proteinExistence type="inferred from homology"/>
<accession>B0CC64</accession>